<dbReference type="SUPFAM" id="SSF50630">
    <property type="entry name" value="Acid proteases"/>
    <property type="match status" value="1"/>
</dbReference>
<dbReference type="InterPro" id="IPR021109">
    <property type="entry name" value="Peptidase_aspartic_dom_sf"/>
</dbReference>
<feature type="chain" id="PRO_5012610643" evidence="8">
    <location>
        <begin position="16"/>
        <end position="537"/>
    </location>
</feature>
<reference evidence="10 11" key="1">
    <citation type="journal article" date="2016" name="Mol. Biol. Evol.">
        <title>Comparative Genomics of Early-Diverging Mushroom-Forming Fungi Provides Insights into the Origins of Lignocellulose Decay Capabilities.</title>
        <authorList>
            <person name="Nagy L.G."/>
            <person name="Riley R."/>
            <person name="Tritt A."/>
            <person name="Adam C."/>
            <person name="Daum C."/>
            <person name="Floudas D."/>
            <person name="Sun H."/>
            <person name="Yadav J.S."/>
            <person name="Pangilinan J."/>
            <person name="Larsson K.H."/>
            <person name="Matsuura K."/>
            <person name="Barry K."/>
            <person name="Labutti K."/>
            <person name="Kuo R."/>
            <person name="Ohm R.A."/>
            <person name="Bhattacharya S.S."/>
            <person name="Shirouzu T."/>
            <person name="Yoshinaga Y."/>
            <person name="Martin F.M."/>
            <person name="Grigoriev I.V."/>
            <person name="Hibbett D.S."/>
        </authorList>
    </citation>
    <scope>NUCLEOTIDE SEQUENCE [LARGE SCALE GENOMIC DNA]</scope>
    <source>
        <strain evidence="10 11">CBS 109695</strain>
    </source>
</reference>
<comment type="similarity">
    <text evidence="1 6">Belongs to the peptidase A1 family.</text>
</comment>
<evidence type="ECO:0000259" key="9">
    <source>
        <dbReference type="PROSITE" id="PS51767"/>
    </source>
</evidence>
<feature type="region of interest" description="Disordered" evidence="7">
    <location>
        <begin position="118"/>
        <end position="139"/>
    </location>
</feature>
<dbReference type="PANTHER" id="PTHR47966:SF57">
    <property type="entry name" value="PEPTIDASE A1 DOMAIN-CONTAINING PROTEIN"/>
    <property type="match status" value="1"/>
</dbReference>
<dbReference type="InterPro" id="IPR034164">
    <property type="entry name" value="Pepsin-like_dom"/>
</dbReference>
<feature type="active site" evidence="5">
    <location>
        <position position="99"/>
    </location>
</feature>
<gene>
    <name evidence="10" type="ORF">FIBSPDRAFT_1035440</name>
</gene>
<keyword evidence="4 6" id="KW-0378">Hydrolase</keyword>
<dbReference type="PRINTS" id="PR00792">
    <property type="entry name" value="PEPSIN"/>
</dbReference>
<dbReference type="EMBL" id="KV417480">
    <property type="protein sequence ID" value="KZP34386.1"/>
    <property type="molecule type" value="Genomic_DNA"/>
</dbReference>
<evidence type="ECO:0000256" key="5">
    <source>
        <dbReference type="PIRSR" id="PIRSR601461-1"/>
    </source>
</evidence>
<dbReference type="InterPro" id="IPR001461">
    <property type="entry name" value="Aspartic_peptidase_A1"/>
</dbReference>
<proteinExistence type="inferred from homology"/>
<name>A0A166X3J4_9AGAM</name>
<evidence type="ECO:0000313" key="11">
    <source>
        <dbReference type="Proteomes" id="UP000076532"/>
    </source>
</evidence>
<sequence length="537" mass="53389">MLAVSLLSLVALVAATPAARDAPTTHIPLARRTHSAHSLARLPDIADFVRAKYGRPTLSSKRKRASTAAVAITNQDYDASYYASISVGTPPQSFNIILDTGSSDLWLASSECTSCPSSSPQYTASSSSSSTSSSSQPVSISYGSGDVEGTLVTDTVTLAGYTVSSQTLLAVVQTSASLLSGGVSGILGLAFQALASTGAVPLWQAMSNADDWSAPMMGFYLTRYIDDESATTTEPGGVLTLGGTNTSLYTGAIEYINMPANIEASYWLLEVSGVTVQGSSVGIATGSSAIAAIDTGTTLIGGPSADVQKIYAAIPGSVALTGQFAGYYGFPCTTQISLSLAFGGTSWPINPDDMNLGQTETQGQCMGGIFELDLGSSSGGGSGGSRRAIGGNPDWVVGDTFLKNVYSVFRSTPASVGFAQLSAAAGGSGPGASAGSGAFPSFTSSLLSSPISSSISLSASASLSSSASFFLSTSAATTSTITSGGAGGPVTVITVTSNPTSTGASAGGSAANGAAGPVLSLSLVLVLAATVAGAALC</sequence>
<keyword evidence="2 6" id="KW-0645">Protease</keyword>
<dbReference type="CDD" id="cd05471">
    <property type="entry name" value="pepsin_like"/>
    <property type="match status" value="1"/>
</dbReference>
<evidence type="ECO:0000256" key="8">
    <source>
        <dbReference type="SAM" id="SignalP"/>
    </source>
</evidence>
<protein>
    <submittedName>
        <fullName evidence="10">Acid protease</fullName>
    </submittedName>
</protein>
<dbReference type="STRING" id="436010.A0A166X3J4"/>
<feature type="active site" evidence="5">
    <location>
        <position position="294"/>
    </location>
</feature>
<keyword evidence="3 6" id="KW-0064">Aspartyl protease</keyword>
<dbReference type="GO" id="GO:0004190">
    <property type="term" value="F:aspartic-type endopeptidase activity"/>
    <property type="evidence" value="ECO:0007669"/>
    <property type="project" value="UniProtKB-KW"/>
</dbReference>
<dbReference type="Proteomes" id="UP000076532">
    <property type="component" value="Unassembled WGS sequence"/>
</dbReference>
<dbReference type="InterPro" id="IPR033121">
    <property type="entry name" value="PEPTIDASE_A1"/>
</dbReference>
<evidence type="ECO:0000256" key="3">
    <source>
        <dbReference type="ARBA" id="ARBA00022750"/>
    </source>
</evidence>
<organism evidence="10 11">
    <name type="scientific">Athelia psychrophila</name>
    <dbReference type="NCBI Taxonomy" id="1759441"/>
    <lineage>
        <taxon>Eukaryota</taxon>
        <taxon>Fungi</taxon>
        <taxon>Dikarya</taxon>
        <taxon>Basidiomycota</taxon>
        <taxon>Agaricomycotina</taxon>
        <taxon>Agaricomycetes</taxon>
        <taxon>Agaricomycetidae</taxon>
        <taxon>Atheliales</taxon>
        <taxon>Atheliaceae</taxon>
        <taxon>Athelia</taxon>
    </lineage>
</organism>
<dbReference type="AlphaFoldDB" id="A0A166X3J4"/>
<dbReference type="OrthoDB" id="771136at2759"/>
<dbReference type="InterPro" id="IPR001969">
    <property type="entry name" value="Aspartic_peptidase_AS"/>
</dbReference>
<dbReference type="GO" id="GO:0006508">
    <property type="term" value="P:proteolysis"/>
    <property type="evidence" value="ECO:0007669"/>
    <property type="project" value="UniProtKB-KW"/>
</dbReference>
<feature type="signal peptide" evidence="8">
    <location>
        <begin position="1"/>
        <end position="15"/>
    </location>
</feature>
<dbReference type="FunFam" id="2.40.70.10:FF:000115">
    <property type="entry name" value="Lysosomal aspartic protease"/>
    <property type="match status" value="1"/>
</dbReference>
<evidence type="ECO:0000256" key="6">
    <source>
        <dbReference type="RuleBase" id="RU000454"/>
    </source>
</evidence>
<evidence type="ECO:0000313" key="10">
    <source>
        <dbReference type="EMBL" id="KZP34386.1"/>
    </source>
</evidence>
<dbReference type="Gene3D" id="2.40.70.10">
    <property type="entry name" value="Acid Proteases"/>
    <property type="match status" value="2"/>
</dbReference>
<dbReference type="PROSITE" id="PS51767">
    <property type="entry name" value="PEPTIDASE_A1"/>
    <property type="match status" value="1"/>
</dbReference>
<dbReference type="PANTHER" id="PTHR47966">
    <property type="entry name" value="BETA-SITE APP-CLEAVING ENZYME, ISOFORM A-RELATED"/>
    <property type="match status" value="1"/>
</dbReference>
<accession>A0A166X3J4</accession>
<evidence type="ECO:0000256" key="4">
    <source>
        <dbReference type="ARBA" id="ARBA00022801"/>
    </source>
</evidence>
<keyword evidence="11" id="KW-1185">Reference proteome</keyword>
<evidence type="ECO:0000256" key="7">
    <source>
        <dbReference type="SAM" id="MobiDB-lite"/>
    </source>
</evidence>
<evidence type="ECO:0000256" key="1">
    <source>
        <dbReference type="ARBA" id="ARBA00007447"/>
    </source>
</evidence>
<dbReference type="Pfam" id="PF00026">
    <property type="entry name" value="Asp"/>
    <property type="match status" value="1"/>
</dbReference>
<feature type="domain" description="Peptidase A1" evidence="9">
    <location>
        <begin position="81"/>
        <end position="419"/>
    </location>
</feature>
<dbReference type="PROSITE" id="PS00141">
    <property type="entry name" value="ASP_PROTEASE"/>
    <property type="match status" value="1"/>
</dbReference>
<evidence type="ECO:0000256" key="2">
    <source>
        <dbReference type="ARBA" id="ARBA00022670"/>
    </source>
</evidence>
<keyword evidence="8" id="KW-0732">Signal</keyword>